<dbReference type="GO" id="GO:0061605">
    <property type="term" value="F:molybdopterin-synthase adenylyltransferase activity"/>
    <property type="evidence" value="ECO:0007669"/>
    <property type="project" value="UniProtKB-EC"/>
</dbReference>
<proteinExistence type="inferred from homology"/>
<protein>
    <submittedName>
        <fullName evidence="3">Molybdopterin-synthase adenylyltransferase</fullName>
        <ecNumber evidence="3">2.7.7.80</ecNumber>
    </submittedName>
</protein>
<sequence>MPKSVSLNDEERATYEWQMWVPEFGEEGQEKLKGASVLVSRCGGLGSVVAYELAAAGIGKLVLAHAGNVKPSDLNRQLLMTYDGLGKPRVISAEKRLKELNPRLEIVTYEENINEKNAKKIVEQVDLIVDCAPLFEERFQMNQQAVTQNKPLVECAMYDLEANITTIIPGETPCLSCLHPENPSEWKREFPVFGAVSGMVGCLAAMEAIKVLAGLGETLKGQMLFCDLRNMAFRKFRINRNPKCPVCQHT</sequence>
<dbReference type="EC" id="2.7.7.80" evidence="3"/>
<dbReference type="Gene3D" id="3.40.50.720">
    <property type="entry name" value="NAD(P)-binding Rossmann-like Domain"/>
    <property type="match status" value="1"/>
</dbReference>
<evidence type="ECO:0000313" key="3">
    <source>
        <dbReference type="EMBL" id="VAX37657.1"/>
    </source>
</evidence>
<dbReference type="PANTHER" id="PTHR10953:SF102">
    <property type="entry name" value="ADENYLYLTRANSFERASE AND SULFURTRANSFERASE MOCS3"/>
    <property type="match status" value="1"/>
</dbReference>
<dbReference type="FunFam" id="3.40.50.720:FF:000080">
    <property type="entry name" value="Thiazole biosynthesis adenylyltransferase ThiF"/>
    <property type="match status" value="1"/>
</dbReference>
<dbReference type="SUPFAM" id="SSF69572">
    <property type="entry name" value="Activating enzymes of the ubiquitin-like proteins"/>
    <property type="match status" value="1"/>
</dbReference>
<comment type="similarity">
    <text evidence="1">Belongs to the HesA/MoeB/ThiF family.</text>
</comment>
<dbReference type="GO" id="GO:0005737">
    <property type="term" value="C:cytoplasm"/>
    <property type="evidence" value="ECO:0007669"/>
    <property type="project" value="TreeGrafter"/>
</dbReference>
<dbReference type="GO" id="GO:0004792">
    <property type="term" value="F:thiosulfate-cyanide sulfurtransferase activity"/>
    <property type="evidence" value="ECO:0007669"/>
    <property type="project" value="TreeGrafter"/>
</dbReference>
<evidence type="ECO:0000256" key="1">
    <source>
        <dbReference type="ARBA" id="ARBA00009919"/>
    </source>
</evidence>
<keyword evidence="3" id="KW-0808">Transferase</keyword>
<dbReference type="GO" id="GO:0008641">
    <property type="term" value="F:ubiquitin-like modifier activating enzyme activity"/>
    <property type="evidence" value="ECO:0007669"/>
    <property type="project" value="InterPro"/>
</dbReference>
<keyword evidence="3" id="KW-0548">Nucleotidyltransferase</keyword>
<organism evidence="3">
    <name type="scientific">hydrothermal vent metagenome</name>
    <dbReference type="NCBI Taxonomy" id="652676"/>
    <lineage>
        <taxon>unclassified sequences</taxon>
        <taxon>metagenomes</taxon>
        <taxon>ecological metagenomes</taxon>
    </lineage>
</organism>
<name>A0A3B1E4R9_9ZZZZ</name>
<dbReference type="EMBL" id="UOGL01000135">
    <property type="protein sequence ID" value="VAX37657.1"/>
    <property type="molecule type" value="Genomic_DNA"/>
</dbReference>
<evidence type="ECO:0000259" key="2">
    <source>
        <dbReference type="Pfam" id="PF00899"/>
    </source>
</evidence>
<feature type="domain" description="THIF-type NAD/FAD binding fold" evidence="2">
    <location>
        <begin position="16"/>
        <end position="246"/>
    </location>
</feature>
<dbReference type="Pfam" id="PF00899">
    <property type="entry name" value="ThiF"/>
    <property type="match status" value="1"/>
</dbReference>
<reference evidence="3" key="1">
    <citation type="submission" date="2018-06" db="EMBL/GenBank/DDBJ databases">
        <authorList>
            <person name="Zhirakovskaya E."/>
        </authorList>
    </citation>
    <scope>NUCLEOTIDE SEQUENCE</scope>
</reference>
<dbReference type="PANTHER" id="PTHR10953">
    <property type="entry name" value="UBIQUITIN-ACTIVATING ENZYME E1"/>
    <property type="match status" value="1"/>
</dbReference>
<dbReference type="InterPro" id="IPR045886">
    <property type="entry name" value="ThiF/MoeB/HesA"/>
</dbReference>
<dbReference type="InterPro" id="IPR000594">
    <property type="entry name" value="ThiF_NAD_FAD-bd"/>
</dbReference>
<accession>A0A3B1E4R9</accession>
<dbReference type="InterPro" id="IPR035985">
    <property type="entry name" value="Ubiquitin-activating_enz"/>
</dbReference>
<dbReference type="AlphaFoldDB" id="A0A3B1E4R9"/>
<gene>
    <name evidence="3" type="ORF">MNBD_PLANCTO02-2099</name>
</gene>
<dbReference type="CDD" id="cd00757">
    <property type="entry name" value="ThiF_MoeB_HesA_family"/>
    <property type="match status" value="1"/>
</dbReference>